<evidence type="ECO:0000313" key="2">
    <source>
        <dbReference type="Proteomes" id="UP000019373"/>
    </source>
</evidence>
<proteinExistence type="predicted"/>
<dbReference type="AlphaFoldDB" id="U1HQJ4"/>
<keyword evidence="2" id="KW-1185">Reference proteome</keyword>
<name>U1HQJ4_ENDPU</name>
<accession>U1HQJ4</accession>
<evidence type="ECO:0000313" key="1">
    <source>
        <dbReference type="EMBL" id="ERF71364.1"/>
    </source>
</evidence>
<dbReference type="OMA" id="EENPHGD"/>
<dbReference type="OrthoDB" id="4869816at2759"/>
<organism evidence="1 2">
    <name type="scientific">Endocarpon pusillum (strain Z07020 / HMAS-L-300199)</name>
    <name type="common">Lichen-forming fungus</name>
    <dbReference type="NCBI Taxonomy" id="1263415"/>
    <lineage>
        <taxon>Eukaryota</taxon>
        <taxon>Fungi</taxon>
        <taxon>Dikarya</taxon>
        <taxon>Ascomycota</taxon>
        <taxon>Pezizomycotina</taxon>
        <taxon>Eurotiomycetes</taxon>
        <taxon>Chaetothyriomycetidae</taxon>
        <taxon>Verrucariales</taxon>
        <taxon>Verrucariaceae</taxon>
        <taxon>Endocarpon</taxon>
    </lineage>
</organism>
<protein>
    <submittedName>
        <fullName evidence="1">Uncharacterized protein</fullName>
    </submittedName>
</protein>
<gene>
    <name evidence="1" type="ORF">EPUS_03519</name>
</gene>
<dbReference type="HOGENOM" id="CLU_073108_0_0_1"/>
<dbReference type="eggNOG" id="ENOG502STDZ">
    <property type="taxonomic scope" value="Eukaryota"/>
</dbReference>
<dbReference type="EMBL" id="KE721224">
    <property type="protein sequence ID" value="ERF71364.1"/>
    <property type="molecule type" value="Genomic_DNA"/>
</dbReference>
<sequence>MSNETPWYYPPGWDRERMLDADDKERETLTPEQLDTFRQGLRAELGEEGMEEFQMESFKRWKQREKRKQAAVAAAAVDAPLPVRDPPPYLETMNLATQRNGREWPQWGFVVFRTTSYADEARWQTMRRRWDQMIDEQFQEDDFAIPGVREAKQKLHFHWIEDPELEDASPATIITKYQDINLSSGMVHNVCLCINQASMESILDSPMPSESSRRQRKKIPYVVAVTRSANQPAASAAGDKKEEDNDAQVEYFRGYFNVAVETLLNDLFAATADDMMDPDVLGSHVKENEIWCNAFRYGIHRIDTGPIYRERGG</sequence>
<dbReference type="GeneID" id="19238560"/>
<dbReference type="Proteomes" id="UP000019373">
    <property type="component" value="Unassembled WGS sequence"/>
</dbReference>
<dbReference type="RefSeq" id="XP_007803066.1">
    <property type="nucleotide sequence ID" value="XM_007804875.1"/>
</dbReference>
<reference evidence="2" key="1">
    <citation type="journal article" date="2014" name="BMC Genomics">
        <title>Genome characteristics reveal the impact of lichenization on lichen-forming fungus Endocarpon pusillum Hedwig (Verrucariales, Ascomycota).</title>
        <authorList>
            <person name="Wang Y.-Y."/>
            <person name="Liu B."/>
            <person name="Zhang X.-Y."/>
            <person name="Zhou Q.-M."/>
            <person name="Zhang T."/>
            <person name="Li H."/>
            <person name="Yu Y.-F."/>
            <person name="Zhang X.-L."/>
            <person name="Hao X.-Y."/>
            <person name="Wang M."/>
            <person name="Wang L."/>
            <person name="Wei J.-C."/>
        </authorList>
    </citation>
    <scope>NUCLEOTIDE SEQUENCE [LARGE SCALE GENOMIC DNA]</scope>
    <source>
        <strain evidence="2">Z07020 / HMAS-L-300199</strain>
    </source>
</reference>